<dbReference type="InterPro" id="IPR011611">
    <property type="entry name" value="PfkB_dom"/>
</dbReference>
<dbReference type="Pfam" id="PF00294">
    <property type="entry name" value="PfkB"/>
    <property type="match status" value="1"/>
</dbReference>
<feature type="domain" description="Cytidyltransferase-like" evidence="4">
    <location>
        <begin position="33"/>
        <end position="124"/>
    </location>
</feature>
<evidence type="ECO:0000313" key="5">
    <source>
        <dbReference type="EMBL" id="OGG17612.1"/>
    </source>
</evidence>
<dbReference type="AlphaFoldDB" id="A0A1F5ZZN5"/>
<dbReference type="Gene3D" id="3.40.1190.20">
    <property type="match status" value="1"/>
</dbReference>
<dbReference type="InterPro" id="IPR004821">
    <property type="entry name" value="Cyt_trans-like"/>
</dbReference>
<reference evidence="5 6" key="1">
    <citation type="journal article" date="2016" name="Nat. Commun.">
        <title>Thousands of microbial genomes shed light on interconnected biogeochemical processes in an aquifer system.</title>
        <authorList>
            <person name="Anantharaman K."/>
            <person name="Brown C.T."/>
            <person name="Hug L.A."/>
            <person name="Sharon I."/>
            <person name="Castelle C.J."/>
            <person name="Probst A.J."/>
            <person name="Thomas B.C."/>
            <person name="Singh A."/>
            <person name="Wilkins M.J."/>
            <person name="Karaoz U."/>
            <person name="Brodie E.L."/>
            <person name="Williams K.H."/>
            <person name="Hubbard S.S."/>
            <person name="Banfield J.F."/>
        </authorList>
    </citation>
    <scope>NUCLEOTIDE SEQUENCE [LARGE SCALE GENOMIC DNA]</scope>
</reference>
<organism evidence="5 6">
    <name type="scientific">Candidatus Gottesmanbacteria bacterium RIFCSPHIGHO2_02_FULL_39_14</name>
    <dbReference type="NCBI Taxonomy" id="1798383"/>
    <lineage>
        <taxon>Bacteria</taxon>
        <taxon>Candidatus Gottesmaniibacteriota</taxon>
    </lineage>
</organism>
<accession>A0A1F5ZZN5</accession>
<dbReference type="GO" id="GO:0033785">
    <property type="term" value="F:heptose 7-phosphate kinase activity"/>
    <property type="evidence" value="ECO:0007669"/>
    <property type="project" value="TreeGrafter"/>
</dbReference>
<gene>
    <name evidence="5" type="ORF">A3D78_05155</name>
</gene>
<dbReference type="InterPro" id="IPR029056">
    <property type="entry name" value="Ribokinase-like"/>
</dbReference>
<dbReference type="STRING" id="1798383.A3D78_05155"/>
<protein>
    <recommendedName>
        <fullName evidence="7">Cytidyltransferase-like domain-containing protein</fullName>
    </recommendedName>
</protein>
<evidence type="ECO:0000256" key="1">
    <source>
        <dbReference type="ARBA" id="ARBA00023268"/>
    </source>
</evidence>
<evidence type="ECO:0000259" key="4">
    <source>
        <dbReference type="Pfam" id="PF01467"/>
    </source>
</evidence>
<keyword evidence="2" id="KW-0119">Carbohydrate metabolism</keyword>
<dbReference type="NCBIfam" id="TIGR00125">
    <property type="entry name" value="cyt_tran_rel"/>
    <property type="match status" value="1"/>
</dbReference>
<evidence type="ECO:0008006" key="7">
    <source>
        <dbReference type="Google" id="ProtNLM"/>
    </source>
</evidence>
<dbReference type="Pfam" id="PF01467">
    <property type="entry name" value="CTP_transf_like"/>
    <property type="match status" value="1"/>
</dbReference>
<dbReference type="PANTHER" id="PTHR46969:SF1">
    <property type="entry name" value="BIFUNCTIONAL PROTEIN HLDE"/>
    <property type="match status" value="1"/>
</dbReference>
<dbReference type="PANTHER" id="PTHR46969">
    <property type="entry name" value="BIFUNCTIONAL PROTEIN HLDE"/>
    <property type="match status" value="1"/>
</dbReference>
<comment type="caution">
    <text evidence="5">The sequence shown here is derived from an EMBL/GenBank/DDBJ whole genome shotgun (WGS) entry which is preliminary data.</text>
</comment>
<keyword evidence="1" id="KW-0511">Multifunctional enzyme</keyword>
<dbReference type="InterPro" id="IPR014729">
    <property type="entry name" value="Rossmann-like_a/b/a_fold"/>
</dbReference>
<dbReference type="GO" id="GO:0033786">
    <property type="term" value="F:heptose-1-phosphate adenylyltransferase activity"/>
    <property type="evidence" value="ECO:0007669"/>
    <property type="project" value="TreeGrafter"/>
</dbReference>
<evidence type="ECO:0000313" key="6">
    <source>
        <dbReference type="Proteomes" id="UP000176253"/>
    </source>
</evidence>
<sequence length="512" mass="57968">MERSNPTKLKRLADLARIVRKLKEQGKKIVHCHGVFDLIHPGHIRHFSQAKKYGDILVVTITADAFVNKGPGRPVFKEDLRAEVLSSIEYVDYVTIVNSGSAILAINKIKPDFYVKGPDYKKRKVNPYVPQKLKSEEEAVSKWGGNLVFTEDVIFSSSQLINENLYVYPPATKMYLDNLKSKYSADFIINQLTGLRNLKILVIGDAIIDEYHYCLPTGKSSKEPVMVHQYIADETFIGGTLATANHLSALSDKVTLLTLLGKKRSYERFIKTKLKPTVVPIFFYQGNISTIIKRRYVDFYTKQKLFQLAFIKENFLSDKIERRIVRFLTREIGKYDLVIVNDFGHGLMSRKIIATICKSARFLCLNVQANSANYGFNVIVKYPRADFVCIDTQEIRLATHDQFGELPPLIKKIYTVMNCKMLIVTKGQEGSICYQKKRGFHEVPALTDRIVDRVGAGDALFAVTSPCVYSGLEDEITSFVGNIAGALQVQVVGNSKQIELIDLVRFITRLLK</sequence>
<proteinExistence type="predicted"/>
<name>A0A1F5ZZN5_9BACT</name>
<dbReference type="EMBL" id="MFJM01000031">
    <property type="protein sequence ID" value="OGG17612.1"/>
    <property type="molecule type" value="Genomic_DNA"/>
</dbReference>
<dbReference type="SUPFAM" id="SSF53613">
    <property type="entry name" value="Ribokinase-like"/>
    <property type="match status" value="1"/>
</dbReference>
<feature type="domain" description="Carbohydrate kinase PfkB" evidence="3">
    <location>
        <begin position="199"/>
        <end position="495"/>
    </location>
</feature>
<dbReference type="SUPFAM" id="SSF52374">
    <property type="entry name" value="Nucleotidylyl transferase"/>
    <property type="match status" value="1"/>
</dbReference>
<dbReference type="Proteomes" id="UP000176253">
    <property type="component" value="Unassembled WGS sequence"/>
</dbReference>
<dbReference type="Gene3D" id="3.40.50.620">
    <property type="entry name" value="HUPs"/>
    <property type="match status" value="1"/>
</dbReference>
<evidence type="ECO:0000256" key="2">
    <source>
        <dbReference type="ARBA" id="ARBA00023277"/>
    </source>
</evidence>
<dbReference type="GO" id="GO:0005829">
    <property type="term" value="C:cytosol"/>
    <property type="evidence" value="ECO:0007669"/>
    <property type="project" value="TreeGrafter"/>
</dbReference>
<evidence type="ECO:0000259" key="3">
    <source>
        <dbReference type="Pfam" id="PF00294"/>
    </source>
</evidence>